<feature type="region of interest" description="Disordered" evidence="1">
    <location>
        <begin position="1"/>
        <end position="65"/>
    </location>
</feature>
<feature type="compositionally biased region" description="Low complexity" evidence="1">
    <location>
        <begin position="392"/>
        <end position="436"/>
    </location>
</feature>
<feature type="compositionally biased region" description="Polar residues" evidence="1">
    <location>
        <begin position="21"/>
        <end position="30"/>
    </location>
</feature>
<dbReference type="VEuPathDB" id="FungiDB:CC1G_12213"/>
<reference evidence="2 3" key="1">
    <citation type="journal article" date="2010" name="Proc. Natl. Acad. Sci. U.S.A.">
        <title>Insights into evolution of multicellular fungi from the assembled chromosomes of the mushroom Coprinopsis cinerea (Coprinus cinereus).</title>
        <authorList>
            <person name="Stajich J.E."/>
            <person name="Wilke S.K."/>
            <person name="Ahren D."/>
            <person name="Au C.H."/>
            <person name="Birren B.W."/>
            <person name="Borodovsky M."/>
            <person name="Burns C."/>
            <person name="Canback B."/>
            <person name="Casselton L.A."/>
            <person name="Cheng C.K."/>
            <person name="Deng J."/>
            <person name="Dietrich F.S."/>
            <person name="Fargo D.C."/>
            <person name="Farman M.L."/>
            <person name="Gathman A.C."/>
            <person name="Goldberg J."/>
            <person name="Guigo R."/>
            <person name="Hoegger P.J."/>
            <person name="Hooker J.B."/>
            <person name="Huggins A."/>
            <person name="James T.Y."/>
            <person name="Kamada T."/>
            <person name="Kilaru S."/>
            <person name="Kodira C."/>
            <person name="Kues U."/>
            <person name="Kupfer D."/>
            <person name="Kwan H.S."/>
            <person name="Lomsadze A."/>
            <person name="Li W."/>
            <person name="Lilly W.W."/>
            <person name="Ma L.J."/>
            <person name="Mackey A.J."/>
            <person name="Manning G."/>
            <person name="Martin F."/>
            <person name="Muraguchi H."/>
            <person name="Natvig D.O."/>
            <person name="Palmerini H."/>
            <person name="Ramesh M.A."/>
            <person name="Rehmeyer C.J."/>
            <person name="Roe B.A."/>
            <person name="Shenoy N."/>
            <person name="Stanke M."/>
            <person name="Ter-Hovhannisyan V."/>
            <person name="Tunlid A."/>
            <person name="Velagapudi R."/>
            <person name="Vision T.J."/>
            <person name="Zeng Q."/>
            <person name="Zolan M.E."/>
            <person name="Pukkila P.J."/>
        </authorList>
    </citation>
    <scope>NUCLEOTIDE SEQUENCE [LARGE SCALE GENOMIC DNA]</scope>
    <source>
        <strain evidence="3">Okayama-7 / 130 / ATCC MYA-4618 / FGSC 9003</strain>
    </source>
</reference>
<comment type="caution">
    <text evidence="2">The sequence shown here is derived from an EMBL/GenBank/DDBJ whole genome shotgun (WGS) entry which is preliminary data.</text>
</comment>
<feature type="region of interest" description="Disordered" evidence="1">
    <location>
        <begin position="376"/>
        <end position="436"/>
    </location>
</feature>
<feature type="compositionally biased region" description="Basic and acidic residues" evidence="1">
    <location>
        <begin position="36"/>
        <end position="54"/>
    </location>
</feature>
<dbReference type="OrthoDB" id="3160134at2759"/>
<dbReference type="EMBL" id="AACS02000010">
    <property type="protein sequence ID" value="EAU87300.2"/>
    <property type="molecule type" value="Genomic_DNA"/>
</dbReference>
<dbReference type="InParanoid" id="A8NKR0"/>
<dbReference type="AlphaFoldDB" id="A8NKR0"/>
<sequence length="436" mass="48186">MSQTSRPSRESDKENAPPNPNASAIQSRTTRAPRRAHSEIDCSGDEGDHGDGPRESAFGLGPRKRACRTDPLVHHGRHFGRTIQAFCRVQTLIKNGMTRSFEMQVEGITEADLSDPMERREHGIYKALLNLSPGLEERLCTGSDEDIFHVAEMIQKGSSSARADDTKGLKTVIIDWITPPGQCLNPPLARNVKTDRGFYHEATGRLLCPIDEDWNDQETRELLRSGVKTVSGDQWPLLLFKDYKYNPDNIWDGLFRSQLLVNAFKHIFTSPSSVDREPRATRSGNARIHGMTSVTIGSLAYVATQVRFALSSSPVFSRTDLQTDSERFYESIMEAFHDPVYEVQVKALLEWWNKQIFPAQVGGSRPLKKGSVLARMKEQAGHPHRNRQVLGASNSQTSSSTSASTAAVADSNTPPTFGSTAQPTTSTTSQTTGPTT</sequence>
<gene>
    <name evidence="2" type="ORF">CC1G_12213</name>
</gene>
<dbReference type="RefSeq" id="XP_001834524.2">
    <property type="nucleotide sequence ID" value="XM_001834472.2"/>
</dbReference>
<evidence type="ECO:0000313" key="3">
    <source>
        <dbReference type="Proteomes" id="UP000001861"/>
    </source>
</evidence>
<accession>A8NKR0</accession>
<protein>
    <submittedName>
        <fullName evidence="2">Uncharacterized protein</fullName>
    </submittedName>
</protein>
<proteinExistence type="predicted"/>
<dbReference type="GeneID" id="6011034"/>
<dbReference type="InterPro" id="IPR046521">
    <property type="entry name" value="DUF6698"/>
</dbReference>
<dbReference type="OMA" id="WDESHNG"/>
<dbReference type="STRING" id="240176.A8NKR0"/>
<organism evidence="2 3">
    <name type="scientific">Coprinopsis cinerea (strain Okayama-7 / 130 / ATCC MYA-4618 / FGSC 9003)</name>
    <name type="common">Inky cap fungus</name>
    <name type="synonym">Hormographiella aspergillata</name>
    <dbReference type="NCBI Taxonomy" id="240176"/>
    <lineage>
        <taxon>Eukaryota</taxon>
        <taxon>Fungi</taxon>
        <taxon>Dikarya</taxon>
        <taxon>Basidiomycota</taxon>
        <taxon>Agaricomycotina</taxon>
        <taxon>Agaricomycetes</taxon>
        <taxon>Agaricomycetidae</taxon>
        <taxon>Agaricales</taxon>
        <taxon>Agaricineae</taxon>
        <taxon>Psathyrellaceae</taxon>
        <taxon>Coprinopsis</taxon>
    </lineage>
</organism>
<evidence type="ECO:0000313" key="2">
    <source>
        <dbReference type="EMBL" id="EAU87300.2"/>
    </source>
</evidence>
<evidence type="ECO:0000256" key="1">
    <source>
        <dbReference type="SAM" id="MobiDB-lite"/>
    </source>
</evidence>
<dbReference type="eggNOG" id="ENOG502SQYC">
    <property type="taxonomic scope" value="Eukaryota"/>
</dbReference>
<keyword evidence="3" id="KW-1185">Reference proteome</keyword>
<dbReference type="HOGENOM" id="CLU_035918_3_1_1"/>
<dbReference type="Proteomes" id="UP000001861">
    <property type="component" value="Unassembled WGS sequence"/>
</dbReference>
<dbReference type="KEGG" id="cci:CC1G_12213"/>
<dbReference type="Pfam" id="PF20414">
    <property type="entry name" value="DUF6698"/>
    <property type="match status" value="1"/>
</dbReference>
<name>A8NKR0_COPC7</name>